<organism evidence="3 4">
    <name type="scientific">Boothiomyces macroporosus</name>
    <dbReference type="NCBI Taxonomy" id="261099"/>
    <lineage>
        <taxon>Eukaryota</taxon>
        <taxon>Fungi</taxon>
        <taxon>Fungi incertae sedis</taxon>
        <taxon>Chytridiomycota</taxon>
        <taxon>Chytridiomycota incertae sedis</taxon>
        <taxon>Chytridiomycetes</taxon>
        <taxon>Rhizophydiales</taxon>
        <taxon>Terramycetaceae</taxon>
        <taxon>Boothiomyces</taxon>
    </lineage>
</organism>
<protein>
    <submittedName>
        <fullName evidence="3">Uncharacterized protein</fullName>
    </submittedName>
</protein>
<keyword evidence="4" id="KW-1185">Reference proteome</keyword>
<evidence type="ECO:0000256" key="1">
    <source>
        <dbReference type="SAM" id="Coils"/>
    </source>
</evidence>
<keyword evidence="1" id="KW-0175">Coiled coil</keyword>
<dbReference type="AlphaFoldDB" id="A0AAD5U9K2"/>
<reference evidence="3" key="1">
    <citation type="submission" date="2020-05" db="EMBL/GenBank/DDBJ databases">
        <title>Phylogenomic resolution of chytrid fungi.</title>
        <authorList>
            <person name="Stajich J.E."/>
            <person name="Amses K."/>
            <person name="Simmons R."/>
            <person name="Seto K."/>
            <person name="Myers J."/>
            <person name="Bonds A."/>
            <person name="Quandt C.A."/>
            <person name="Barry K."/>
            <person name="Liu P."/>
            <person name="Grigoriev I."/>
            <person name="Longcore J.E."/>
            <person name="James T.Y."/>
        </authorList>
    </citation>
    <scope>NUCLEOTIDE SEQUENCE</scope>
    <source>
        <strain evidence="3">PLAUS21</strain>
    </source>
</reference>
<evidence type="ECO:0000313" key="3">
    <source>
        <dbReference type="EMBL" id="KAJ3251232.1"/>
    </source>
</evidence>
<evidence type="ECO:0000313" key="4">
    <source>
        <dbReference type="Proteomes" id="UP001210925"/>
    </source>
</evidence>
<dbReference type="EMBL" id="JADGKB010000192">
    <property type="protein sequence ID" value="KAJ3251232.1"/>
    <property type="molecule type" value="Genomic_DNA"/>
</dbReference>
<evidence type="ECO:0000256" key="2">
    <source>
        <dbReference type="SAM" id="MobiDB-lite"/>
    </source>
</evidence>
<sequence>MSSCYMTLTLNPWPQAQVTNFSIDLLVTGLPDIKKSSYSKLSDTPSGKSSSLQKSVIKKEDKNTKAIKEERKPILLEDTIDYSVPDKQNNILQSKTIDDLDNFVEQETSLIIEQFQKLVIKAKTEKLANEQDRLDKQTSRQNKTENVLGGLIEDLSEKSHNLEKELNQNEFMKQTKGDIETLIKKNDSLINSDGD</sequence>
<proteinExistence type="predicted"/>
<feature type="region of interest" description="Disordered" evidence="2">
    <location>
        <begin position="37"/>
        <end position="61"/>
    </location>
</feature>
<feature type="coiled-coil region" evidence="1">
    <location>
        <begin position="120"/>
        <end position="172"/>
    </location>
</feature>
<gene>
    <name evidence="3" type="ORF">HK103_002561</name>
</gene>
<comment type="caution">
    <text evidence="3">The sequence shown here is derived from an EMBL/GenBank/DDBJ whole genome shotgun (WGS) entry which is preliminary data.</text>
</comment>
<accession>A0AAD5U9K2</accession>
<feature type="non-terminal residue" evidence="3">
    <location>
        <position position="1"/>
    </location>
</feature>
<feature type="compositionally biased region" description="Polar residues" evidence="2">
    <location>
        <begin position="37"/>
        <end position="54"/>
    </location>
</feature>
<dbReference type="Proteomes" id="UP001210925">
    <property type="component" value="Unassembled WGS sequence"/>
</dbReference>
<name>A0AAD5U9K2_9FUNG</name>